<dbReference type="SUPFAM" id="SSF46955">
    <property type="entry name" value="Putative DNA-binding domain"/>
    <property type="match status" value="1"/>
</dbReference>
<dbReference type="GO" id="GO:0003887">
    <property type="term" value="F:DNA-directed DNA polymerase activity"/>
    <property type="evidence" value="ECO:0007669"/>
    <property type="project" value="InterPro"/>
</dbReference>
<evidence type="ECO:0000256" key="1">
    <source>
        <dbReference type="ARBA" id="ARBA00023125"/>
    </source>
</evidence>
<dbReference type="Pfam" id="PF13411">
    <property type="entry name" value="MerR_1"/>
    <property type="match status" value="1"/>
</dbReference>
<dbReference type="InterPro" id="IPR047057">
    <property type="entry name" value="MerR_fam"/>
</dbReference>
<comment type="caution">
    <text evidence="3">The sequence shown here is derived from an EMBL/GenBank/DDBJ whole genome shotgun (WGS) entry which is preliminary data.</text>
</comment>
<sequence length="376" mass="38811">MSTCEHDDEPFLTIGEVARDSGLSASALRFYDRQGVLVPAEVDPSSGYRRYTGAQVRSARLVAGLRRVGMPLGEVALVLEQDARGQVSGAAAVVAAHERRLEEGLADARWEIRRTLALLTGESVPGVVRVAVMAPALARAVRCVRFAVADPEGAPVVGAPGGADHVVLTGVLLEMGSSGLRLVATDRHRLAIGVAPVVEPSLAPQDPTGRVVPTAWLDAVVAASARDDIIEIVLHEASVEAFAGGARLQSACVPGTFPDYRPIVDPYLWSKPEATIDAGSAGATLHAGHHVDADGLAALVGAHSGRAVLGLRVQDGSVVLAQDSAAADVHVDPGFLHEALVAVDGPPALVLDGPVRPLAIRGADGGFSVLMPVAQP</sequence>
<name>W9G979_9MICO</name>
<dbReference type="InterPro" id="IPR046938">
    <property type="entry name" value="DNA_clamp_sf"/>
</dbReference>
<dbReference type="PROSITE" id="PS00552">
    <property type="entry name" value="HTH_MERR_1"/>
    <property type="match status" value="1"/>
</dbReference>
<dbReference type="PATRIC" id="fig|1386089.3.peg.1933"/>
<dbReference type="EMBL" id="AWSA01000017">
    <property type="protein sequence ID" value="EWT01807.1"/>
    <property type="molecule type" value="Genomic_DNA"/>
</dbReference>
<dbReference type="GO" id="GO:0003700">
    <property type="term" value="F:DNA-binding transcription factor activity"/>
    <property type="evidence" value="ECO:0007669"/>
    <property type="project" value="InterPro"/>
</dbReference>
<dbReference type="InterPro" id="IPR022637">
    <property type="entry name" value="DNA_polIII_beta_cen"/>
</dbReference>
<dbReference type="SMART" id="SM00422">
    <property type="entry name" value="HTH_MERR"/>
    <property type="match status" value="1"/>
</dbReference>
<dbReference type="Gene3D" id="1.10.1660.10">
    <property type="match status" value="1"/>
</dbReference>
<keyword evidence="1" id="KW-0238">DNA-binding</keyword>
<dbReference type="InterPro" id="IPR009061">
    <property type="entry name" value="DNA-bd_dom_put_sf"/>
</dbReference>
<dbReference type="GO" id="GO:0008408">
    <property type="term" value="F:3'-5' exonuclease activity"/>
    <property type="evidence" value="ECO:0007669"/>
    <property type="project" value="InterPro"/>
</dbReference>
<dbReference type="Gene3D" id="3.10.150.10">
    <property type="entry name" value="DNA Polymerase III, subunit A, domain 2"/>
    <property type="match status" value="1"/>
</dbReference>
<reference evidence="3 4" key="1">
    <citation type="submission" date="2013-08" db="EMBL/GenBank/DDBJ databases">
        <title>Intrasporangium oryzae NRRL B-24470.</title>
        <authorList>
            <person name="Liu H."/>
            <person name="Wang G."/>
        </authorList>
    </citation>
    <scope>NUCLEOTIDE SEQUENCE [LARGE SCALE GENOMIC DNA]</scope>
    <source>
        <strain evidence="3 4">NRRL B-24470</strain>
    </source>
</reference>
<dbReference type="RefSeq" id="WP_051510415.1">
    <property type="nucleotide sequence ID" value="NZ_AWSA01000017.1"/>
</dbReference>
<feature type="domain" description="HTH merR-type" evidence="2">
    <location>
        <begin position="11"/>
        <end position="81"/>
    </location>
</feature>
<dbReference type="STRING" id="1386089.N865_08075"/>
<organism evidence="3 4">
    <name type="scientific">Intrasporangium oryzae NRRL B-24470</name>
    <dbReference type="NCBI Taxonomy" id="1386089"/>
    <lineage>
        <taxon>Bacteria</taxon>
        <taxon>Bacillati</taxon>
        <taxon>Actinomycetota</taxon>
        <taxon>Actinomycetes</taxon>
        <taxon>Micrococcales</taxon>
        <taxon>Intrasporangiaceae</taxon>
        <taxon>Intrasporangium</taxon>
    </lineage>
</organism>
<protein>
    <submittedName>
        <fullName evidence="3">MerR family transcriptional regulator</fullName>
    </submittedName>
</protein>
<keyword evidence="4" id="KW-1185">Reference proteome</keyword>
<evidence type="ECO:0000313" key="4">
    <source>
        <dbReference type="Proteomes" id="UP000019489"/>
    </source>
</evidence>
<dbReference type="Pfam" id="PF02767">
    <property type="entry name" value="DNA_pol3_beta_2"/>
    <property type="match status" value="1"/>
</dbReference>
<evidence type="ECO:0000259" key="2">
    <source>
        <dbReference type="PROSITE" id="PS50937"/>
    </source>
</evidence>
<dbReference type="GO" id="GO:0003677">
    <property type="term" value="F:DNA binding"/>
    <property type="evidence" value="ECO:0007669"/>
    <property type="project" value="UniProtKB-KW"/>
</dbReference>
<dbReference type="eggNOG" id="COG0592">
    <property type="taxonomic scope" value="Bacteria"/>
</dbReference>
<dbReference type="PANTHER" id="PTHR30204:SF97">
    <property type="entry name" value="MERR FAMILY REGULATORY PROTEIN"/>
    <property type="match status" value="1"/>
</dbReference>
<accession>W9G979</accession>
<dbReference type="InterPro" id="IPR000551">
    <property type="entry name" value="MerR-type_HTH_dom"/>
</dbReference>
<dbReference type="OrthoDB" id="7849865at2"/>
<dbReference type="eggNOG" id="COG0789">
    <property type="taxonomic scope" value="Bacteria"/>
</dbReference>
<dbReference type="PANTHER" id="PTHR30204">
    <property type="entry name" value="REDOX-CYCLING DRUG-SENSING TRANSCRIPTIONAL ACTIVATOR SOXR"/>
    <property type="match status" value="1"/>
</dbReference>
<dbReference type="GO" id="GO:0009360">
    <property type="term" value="C:DNA polymerase III complex"/>
    <property type="evidence" value="ECO:0007669"/>
    <property type="project" value="InterPro"/>
</dbReference>
<dbReference type="SUPFAM" id="SSF55979">
    <property type="entry name" value="DNA clamp"/>
    <property type="match status" value="1"/>
</dbReference>
<dbReference type="AlphaFoldDB" id="W9G979"/>
<proteinExistence type="predicted"/>
<gene>
    <name evidence="3" type="ORF">N865_08075</name>
</gene>
<dbReference type="Proteomes" id="UP000019489">
    <property type="component" value="Unassembled WGS sequence"/>
</dbReference>
<dbReference type="GO" id="GO:0006260">
    <property type="term" value="P:DNA replication"/>
    <property type="evidence" value="ECO:0007669"/>
    <property type="project" value="InterPro"/>
</dbReference>
<dbReference type="PROSITE" id="PS50937">
    <property type="entry name" value="HTH_MERR_2"/>
    <property type="match status" value="1"/>
</dbReference>
<evidence type="ECO:0000313" key="3">
    <source>
        <dbReference type="EMBL" id="EWT01807.1"/>
    </source>
</evidence>